<protein>
    <submittedName>
        <fullName evidence="2">Uncharacterized protein</fullName>
    </submittedName>
</protein>
<keyword evidence="3" id="KW-1185">Reference proteome</keyword>
<accession>A0A087FYT9</accession>
<feature type="compositionally biased region" description="Polar residues" evidence="1">
    <location>
        <begin position="115"/>
        <end position="125"/>
    </location>
</feature>
<evidence type="ECO:0000313" key="2">
    <source>
        <dbReference type="EMBL" id="KFK22791.1"/>
    </source>
</evidence>
<dbReference type="Gramene" id="KFK22791">
    <property type="protein sequence ID" value="KFK22791"/>
    <property type="gene ID" value="AALP_AAs51915U000100"/>
</dbReference>
<feature type="compositionally biased region" description="Polar residues" evidence="1">
    <location>
        <begin position="82"/>
        <end position="108"/>
    </location>
</feature>
<evidence type="ECO:0000256" key="1">
    <source>
        <dbReference type="SAM" id="MobiDB-lite"/>
    </source>
</evidence>
<organism evidence="2 3">
    <name type="scientific">Arabis alpina</name>
    <name type="common">Alpine rock-cress</name>
    <dbReference type="NCBI Taxonomy" id="50452"/>
    <lineage>
        <taxon>Eukaryota</taxon>
        <taxon>Viridiplantae</taxon>
        <taxon>Streptophyta</taxon>
        <taxon>Embryophyta</taxon>
        <taxon>Tracheophyta</taxon>
        <taxon>Spermatophyta</taxon>
        <taxon>Magnoliopsida</taxon>
        <taxon>eudicotyledons</taxon>
        <taxon>Gunneridae</taxon>
        <taxon>Pentapetalae</taxon>
        <taxon>rosids</taxon>
        <taxon>malvids</taxon>
        <taxon>Brassicales</taxon>
        <taxon>Brassicaceae</taxon>
        <taxon>Arabideae</taxon>
        <taxon>Arabis</taxon>
    </lineage>
</organism>
<feature type="region of interest" description="Disordered" evidence="1">
    <location>
        <begin position="1"/>
        <end position="34"/>
    </location>
</feature>
<dbReference type="Proteomes" id="UP000029120">
    <property type="component" value="Unassembled WGS sequence"/>
</dbReference>
<reference evidence="3" key="1">
    <citation type="journal article" date="2015" name="Nat. Plants">
        <title>Genome expansion of Arabis alpina linked with retrotransposition and reduced symmetric DNA methylation.</title>
        <authorList>
            <person name="Willing E.M."/>
            <person name="Rawat V."/>
            <person name="Mandakova T."/>
            <person name="Maumus F."/>
            <person name="James G.V."/>
            <person name="Nordstroem K.J."/>
            <person name="Becker C."/>
            <person name="Warthmann N."/>
            <person name="Chica C."/>
            <person name="Szarzynska B."/>
            <person name="Zytnicki M."/>
            <person name="Albani M.C."/>
            <person name="Kiefer C."/>
            <person name="Bergonzi S."/>
            <person name="Castaings L."/>
            <person name="Mateos J.L."/>
            <person name="Berns M.C."/>
            <person name="Bujdoso N."/>
            <person name="Piofczyk T."/>
            <person name="de Lorenzo L."/>
            <person name="Barrero-Sicilia C."/>
            <person name="Mateos I."/>
            <person name="Piednoel M."/>
            <person name="Hagmann J."/>
            <person name="Chen-Min-Tao R."/>
            <person name="Iglesias-Fernandez R."/>
            <person name="Schuster S.C."/>
            <person name="Alonso-Blanco C."/>
            <person name="Roudier F."/>
            <person name="Carbonero P."/>
            <person name="Paz-Ares J."/>
            <person name="Davis S.J."/>
            <person name="Pecinka A."/>
            <person name="Quesneville H."/>
            <person name="Colot V."/>
            <person name="Lysak M.A."/>
            <person name="Weigel D."/>
            <person name="Coupland G."/>
            <person name="Schneeberger K."/>
        </authorList>
    </citation>
    <scope>NUCLEOTIDE SEQUENCE [LARGE SCALE GENOMIC DNA]</scope>
    <source>
        <strain evidence="3">cv. Pajares</strain>
    </source>
</reference>
<feature type="non-terminal residue" evidence="2">
    <location>
        <position position="1"/>
    </location>
</feature>
<evidence type="ECO:0000313" key="3">
    <source>
        <dbReference type="Proteomes" id="UP000029120"/>
    </source>
</evidence>
<dbReference type="AlphaFoldDB" id="A0A087FYT9"/>
<sequence>VNNASPRIDTRGNHRRVSYPQTANNASPRMVSSHMGPNFYQTPQREMLVKTSSLRARIINRATTPTIQPFYGSPQAVAVRNDPNNSPRAVTSSNGARNQQRVYGTSPLSGPKGIKNSSYGQSSHTKLYRGGSKGNKTQRQHH</sequence>
<dbReference type="EMBL" id="KL985483">
    <property type="protein sequence ID" value="KFK22791.1"/>
    <property type="molecule type" value="Genomic_DNA"/>
</dbReference>
<name>A0A087FYT9_ARAAL</name>
<feature type="region of interest" description="Disordered" evidence="1">
    <location>
        <begin position="63"/>
        <end position="142"/>
    </location>
</feature>
<dbReference type="eggNOG" id="KOG0242">
    <property type="taxonomic scope" value="Eukaryota"/>
</dbReference>
<gene>
    <name evidence="2" type="ORF">AALP_AAs51915U000100</name>
</gene>
<proteinExistence type="predicted"/>